<dbReference type="GO" id="GO:0000166">
    <property type="term" value="F:nucleotide binding"/>
    <property type="evidence" value="ECO:0007669"/>
    <property type="project" value="UniProtKB-KW"/>
</dbReference>
<keyword evidence="6" id="KW-0460">Magnesium</keyword>
<dbReference type="GO" id="GO:0003723">
    <property type="term" value="F:RNA binding"/>
    <property type="evidence" value="ECO:0007669"/>
    <property type="project" value="UniProtKB-KW"/>
</dbReference>
<dbReference type="SUPFAM" id="SSF64182">
    <property type="entry name" value="DHH phosphoesterases"/>
    <property type="match status" value="1"/>
</dbReference>
<feature type="non-terminal residue" evidence="9">
    <location>
        <position position="160"/>
    </location>
</feature>
<dbReference type="Gene3D" id="3.90.1640.10">
    <property type="entry name" value="inorganic pyrophosphatase (n-terminal core)"/>
    <property type="match status" value="1"/>
</dbReference>
<name>X0SXU4_9ZZZZ</name>
<accession>X0SXU4</accession>
<comment type="cofactor">
    <cofactor evidence="1">
        <name>Mg(2+)</name>
        <dbReference type="ChEBI" id="CHEBI:18420"/>
    </cofactor>
</comment>
<dbReference type="GO" id="GO:0008033">
    <property type="term" value="P:tRNA processing"/>
    <property type="evidence" value="ECO:0007669"/>
    <property type="project" value="UniProtKB-KW"/>
</dbReference>
<proteinExistence type="predicted"/>
<evidence type="ECO:0000256" key="1">
    <source>
        <dbReference type="ARBA" id="ARBA00001946"/>
    </source>
</evidence>
<dbReference type="AlphaFoldDB" id="X0SXU4"/>
<sequence>MDLIVTHNNADFDAFSSAIAAKKAYPNSKILLPGSQEQSVRRFLSLSKDKIQVESEKTCDFSDIDRLILVDTRHRSRIGKAGDLLNRKIEVHIYDHHPRMKGDIKGDLDVHEEVGATVTILLNILRRNKSLEITPLEATIMLLGVYEETGSLTYRTTTRS</sequence>
<evidence type="ECO:0000256" key="7">
    <source>
        <dbReference type="ARBA" id="ARBA00022884"/>
    </source>
</evidence>
<evidence type="ECO:0000256" key="4">
    <source>
        <dbReference type="ARBA" id="ARBA00022723"/>
    </source>
</evidence>
<dbReference type="PANTHER" id="PTHR47788:SF1">
    <property type="entry name" value="A-ADDING TRNA NUCLEOTIDYLTRANSFERASE"/>
    <property type="match status" value="1"/>
</dbReference>
<dbReference type="Pfam" id="PF01368">
    <property type="entry name" value="DHH"/>
    <property type="match status" value="1"/>
</dbReference>
<dbReference type="InterPro" id="IPR001667">
    <property type="entry name" value="DDH_dom"/>
</dbReference>
<dbReference type="GO" id="GO:0016779">
    <property type="term" value="F:nucleotidyltransferase activity"/>
    <property type="evidence" value="ECO:0007669"/>
    <property type="project" value="UniProtKB-KW"/>
</dbReference>
<evidence type="ECO:0000256" key="2">
    <source>
        <dbReference type="ARBA" id="ARBA00022694"/>
    </source>
</evidence>
<evidence type="ECO:0000313" key="9">
    <source>
        <dbReference type="EMBL" id="GAF68630.1"/>
    </source>
</evidence>
<organism evidence="9">
    <name type="scientific">marine sediment metagenome</name>
    <dbReference type="NCBI Taxonomy" id="412755"/>
    <lineage>
        <taxon>unclassified sequences</taxon>
        <taxon>metagenomes</taxon>
        <taxon>ecological metagenomes</taxon>
    </lineage>
</organism>
<protein>
    <recommendedName>
        <fullName evidence="8">DDH domain-containing protein</fullName>
    </recommendedName>
</protein>
<feature type="domain" description="DDH" evidence="8">
    <location>
        <begin position="3"/>
        <end position="145"/>
    </location>
</feature>
<reference evidence="9" key="1">
    <citation type="journal article" date="2014" name="Front. Microbiol.">
        <title>High frequency of phylogenetically diverse reductive dehalogenase-homologous genes in deep subseafloor sedimentary metagenomes.</title>
        <authorList>
            <person name="Kawai M."/>
            <person name="Futagami T."/>
            <person name="Toyoda A."/>
            <person name="Takaki Y."/>
            <person name="Nishi S."/>
            <person name="Hori S."/>
            <person name="Arai W."/>
            <person name="Tsubouchi T."/>
            <person name="Morono Y."/>
            <person name="Uchiyama I."/>
            <person name="Ito T."/>
            <person name="Fujiyama A."/>
            <person name="Inagaki F."/>
            <person name="Takami H."/>
        </authorList>
    </citation>
    <scope>NUCLEOTIDE SEQUENCE</scope>
    <source>
        <strain evidence="9">Expedition CK06-06</strain>
    </source>
</reference>
<comment type="caution">
    <text evidence="9">The sequence shown here is derived from an EMBL/GenBank/DDBJ whole genome shotgun (WGS) entry which is preliminary data.</text>
</comment>
<dbReference type="PANTHER" id="PTHR47788">
    <property type="entry name" value="POLYA POLYMERASE"/>
    <property type="match status" value="1"/>
</dbReference>
<keyword evidence="7" id="KW-0694">RNA-binding</keyword>
<keyword evidence="2" id="KW-0819">tRNA processing</keyword>
<keyword evidence="3" id="KW-0548">Nucleotidyltransferase</keyword>
<keyword evidence="5" id="KW-0547">Nucleotide-binding</keyword>
<dbReference type="EMBL" id="BARS01005112">
    <property type="protein sequence ID" value="GAF68630.1"/>
    <property type="molecule type" value="Genomic_DNA"/>
</dbReference>
<evidence type="ECO:0000256" key="5">
    <source>
        <dbReference type="ARBA" id="ARBA00022741"/>
    </source>
</evidence>
<evidence type="ECO:0000256" key="3">
    <source>
        <dbReference type="ARBA" id="ARBA00022695"/>
    </source>
</evidence>
<dbReference type="InterPro" id="IPR038763">
    <property type="entry name" value="DHH_sf"/>
</dbReference>
<keyword evidence="4" id="KW-0479">Metal-binding</keyword>
<dbReference type="GO" id="GO:0046872">
    <property type="term" value="F:metal ion binding"/>
    <property type="evidence" value="ECO:0007669"/>
    <property type="project" value="UniProtKB-KW"/>
</dbReference>
<evidence type="ECO:0000259" key="8">
    <source>
        <dbReference type="Pfam" id="PF01368"/>
    </source>
</evidence>
<dbReference type="InterPro" id="IPR052390">
    <property type="entry name" value="tRNA_nt/polyA_polymerase"/>
</dbReference>
<evidence type="ECO:0000256" key="6">
    <source>
        <dbReference type="ARBA" id="ARBA00022842"/>
    </source>
</evidence>
<gene>
    <name evidence="9" type="ORF">S01H1_10009</name>
</gene>
<keyword evidence="3" id="KW-0808">Transferase</keyword>